<reference evidence="2 3" key="1">
    <citation type="submission" date="2017-11" db="EMBL/GenBank/DDBJ databases">
        <title>De-novo sequencing of pomegranate (Punica granatum L.) genome.</title>
        <authorList>
            <person name="Akparov Z."/>
            <person name="Amiraslanov A."/>
            <person name="Hajiyeva S."/>
            <person name="Abbasov M."/>
            <person name="Kaur K."/>
            <person name="Hamwieh A."/>
            <person name="Solovyev V."/>
            <person name="Salamov A."/>
            <person name="Braich B."/>
            <person name="Kosarev P."/>
            <person name="Mahmoud A."/>
            <person name="Hajiyev E."/>
            <person name="Babayeva S."/>
            <person name="Izzatullayeva V."/>
            <person name="Mammadov A."/>
            <person name="Mammadov A."/>
            <person name="Sharifova S."/>
            <person name="Ojaghi J."/>
            <person name="Eynullazada K."/>
            <person name="Bayramov B."/>
            <person name="Abdulazimova A."/>
            <person name="Shahmuradov I."/>
        </authorList>
    </citation>
    <scope>NUCLEOTIDE SEQUENCE [LARGE SCALE GENOMIC DNA]</scope>
    <source>
        <strain evidence="3">cv. AG2017</strain>
        <tissue evidence="2">Leaf</tissue>
    </source>
</reference>
<dbReference type="AlphaFoldDB" id="A0A2I0IXX2"/>
<protein>
    <submittedName>
        <fullName evidence="2">Uncharacterized protein</fullName>
    </submittedName>
</protein>
<sequence length="111" mass="13123">MANEVFHNHPNAEEHEVEAIQALEHRIKRMERTLERRLEQRLNQRFEELRTMLSALNLRADQNAGDGGQAQQVLPREPPVVQCVSRRIRYYEDSDEKSRVAYNRFAHQQGN</sequence>
<dbReference type="EMBL" id="PGOL01002369">
    <property type="protein sequence ID" value="PKI48603.1"/>
    <property type="molecule type" value="Genomic_DNA"/>
</dbReference>
<organism evidence="2 3">
    <name type="scientific">Punica granatum</name>
    <name type="common">Pomegranate</name>
    <dbReference type="NCBI Taxonomy" id="22663"/>
    <lineage>
        <taxon>Eukaryota</taxon>
        <taxon>Viridiplantae</taxon>
        <taxon>Streptophyta</taxon>
        <taxon>Embryophyta</taxon>
        <taxon>Tracheophyta</taxon>
        <taxon>Spermatophyta</taxon>
        <taxon>Magnoliopsida</taxon>
        <taxon>eudicotyledons</taxon>
        <taxon>Gunneridae</taxon>
        <taxon>Pentapetalae</taxon>
        <taxon>rosids</taxon>
        <taxon>malvids</taxon>
        <taxon>Myrtales</taxon>
        <taxon>Lythraceae</taxon>
        <taxon>Punica</taxon>
    </lineage>
</organism>
<comment type="caution">
    <text evidence="2">The sequence shown here is derived from an EMBL/GenBank/DDBJ whole genome shotgun (WGS) entry which is preliminary data.</text>
</comment>
<evidence type="ECO:0000256" key="1">
    <source>
        <dbReference type="SAM" id="Coils"/>
    </source>
</evidence>
<keyword evidence="1" id="KW-0175">Coiled coil</keyword>
<accession>A0A2I0IXX2</accession>
<evidence type="ECO:0000313" key="3">
    <source>
        <dbReference type="Proteomes" id="UP000233551"/>
    </source>
</evidence>
<feature type="coiled-coil region" evidence="1">
    <location>
        <begin position="13"/>
        <end position="59"/>
    </location>
</feature>
<proteinExistence type="predicted"/>
<keyword evidence="3" id="KW-1185">Reference proteome</keyword>
<dbReference type="Proteomes" id="UP000233551">
    <property type="component" value="Unassembled WGS sequence"/>
</dbReference>
<evidence type="ECO:0000313" key="2">
    <source>
        <dbReference type="EMBL" id="PKI48603.1"/>
    </source>
</evidence>
<name>A0A2I0IXX2_PUNGR</name>
<gene>
    <name evidence="2" type="ORF">CRG98_031022</name>
</gene>